<name>A0A5M3X9U2_9ACTN</name>
<dbReference type="InterPro" id="IPR029032">
    <property type="entry name" value="AhpD-like"/>
</dbReference>
<dbReference type="RefSeq" id="WP_155342660.1">
    <property type="nucleotide sequence ID" value="NZ_BAAAHM010000001.1"/>
</dbReference>
<dbReference type="GO" id="GO:0051920">
    <property type="term" value="F:peroxiredoxin activity"/>
    <property type="evidence" value="ECO:0007669"/>
    <property type="project" value="InterPro"/>
</dbReference>
<dbReference type="AlphaFoldDB" id="A0A5M3X9U2"/>
<evidence type="ECO:0000313" key="2">
    <source>
        <dbReference type="EMBL" id="GES17502.1"/>
    </source>
</evidence>
<dbReference type="Proteomes" id="UP000377595">
    <property type="component" value="Unassembled WGS sequence"/>
</dbReference>
<evidence type="ECO:0000313" key="3">
    <source>
        <dbReference type="Proteomes" id="UP000377595"/>
    </source>
</evidence>
<organism evidence="2 3">
    <name type="scientific">Acrocarpospora pleiomorpha</name>
    <dbReference type="NCBI Taxonomy" id="90975"/>
    <lineage>
        <taxon>Bacteria</taxon>
        <taxon>Bacillati</taxon>
        <taxon>Actinomycetota</taxon>
        <taxon>Actinomycetes</taxon>
        <taxon>Streptosporangiales</taxon>
        <taxon>Streptosporangiaceae</taxon>
        <taxon>Acrocarpospora</taxon>
    </lineage>
</organism>
<dbReference type="Pfam" id="PF02627">
    <property type="entry name" value="CMD"/>
    <property type="match status" value="1"/>
</dbReference>
<dbReference type="PANTHER" id="PTHR33570:SF2">
    <property type="entry name" value="CARBOXYMUCONOLACTONE DECARBOXYLASE-LIKE DOMAIN-CONTAINING PROTEIN"/>
    <property type="match status" value="1"/>
</dbReference>
<proteinExistence type="predicted"/>
<comment type="caution">
    <text evidence="2">The sequence shown here is derived from an EMBL/GenBank/DDBJ whole genome shotgun (WGS) entry which is preliminary data.</text>
</comment>
<dbReference type="InterPro" id="IPR052512">
    <property type="entry name" value="4CMD/NDH-1_regulator"/>
</dbReference>
<dbReference type="EMBL" id="BLAF01000004">
    <property type="protein sequence ID" value="GES17502.1"/>
    <property type="molecule type" value="Genomic_DNA"/>
</dbReference>
<reference evidence="2 3" key="1">
    <citation type="submission" date="2019-10" db="EMBL/GenBank/DDBJ databases">
        <title>Whole genome shotgun sequence of Acrocarpospora pleiomorpha NBRC 16267.</title>
        <authorList>
            <person name="Ichikawa N."/>
            <person name="Kimura A."/>
            <person name="Kitahashi Y."/>
            <person name="Komaki H."/>
            <person name="Oguchi A."/>
        </authorList>
    </citation>
    <scope>NUCLEOTIDE SEQUENCE [LARGE SCALE GENOMIC DNA]</scope>
    <source>
        <strain evidence="2 3">NBRC 16267</strain>
    </source>
</reference>
<dbReference type="InterPro" id="IPR003779">
    <property type="entry name" value="CMD-like"/>
</dbReference>
<sequence length="139" mass="15279">MSSDPDSTPAGDDRMERGLAVRRRILGDTYVDAALGASDSFSAPFQRFITENVWAGVWDRGVLDERSRSLVTMSTLATNGHWHEFALHVGGALRNGFLTPEELFEMCAQLAAYAGYPVALRATKEARPIVAEFLEKKSS</sequence>
<keyword evidence="3" id="KW-1185">Reference proteome</keyword>
<evidence type="ECO:0000259" key="1">
    <source>
        <dbReference type="Pfam" id="PF02627"/>
    </source>
</evidence>
<dbReference type="Gene3D" id="1.20.1290.10">
    <property type="entry name" value="AhpD-like"/>
    <property type="match status" value="1"/>
</dbReference>
<dbReference type="PANTHER" id="PTHR33570">
    <property type="entry name" value="4-CARBOXYMUCONOLACTONE DECARBOXYLASE FAMILY PROTEIN"/>
    <property type="match status" value="1"/>
</dbReference>
<feature type="domain" description="Carboxymuconolactone decarboxylase-like" evidence="1">
    <location>
        <begin position="44"/>
        <end position="126"/>
    </location>
</feature>
<protein>
    <recommendedName>
        <fullName evidence="1">Carboxymuconolactone decarboxylase-like domain-containing protein</fullName>
    </recommendedName>
</protein>
<accession>A0A5M3X9U2</accession>
<dbReference type="OrthoDB" id="9802489at2"/>
<dbReference type="SUPFAM" id="SSF69118">
    <property type="entry name" value="AhpD-like"/>
    <property type="match status" value="1"/>
</dbReference>
<gene>
    <name evidence="2" type="ORF">Aple_003970</name>
</gene>